<dbReference type="EMBL" id="CP157484">
    <property type="protein sequence ID" value="XBO41142.1"/>
    <property type="molecule type" value="Genomic_DNA"/>
</dbReference>
<comment type="similarity">
    <text evidence="2">Belongs to the ABC transporter superfamily.</text>
</comment>
<sequence>MTTLATAEAHPGPTADPGAPLLDIRGLRIGFGPGRAIVDGVDLSVARGRLLCLVGESGSGKSLTALSIMRLLPPAAQVMADRYDFDGVSLTGLSEAGVNRLRGDRIAMVFQEPMTSLNPVMTIGEQMTEILAAHRGLGRAEARTVALDMVGRVQIPDPEARLAAYPHQLSGGMRQRIMIAMALICRPALLIADEPTTALDVTIQSQILRLIDDLRAEFGTAVLFITHNLAVVAEIADEVAVMYAGRIVERASRRDLFDDPMHPYTLSLFAAMPRAGDVGRRLASIEGQVPQVAAMPAVCRFAPRCPFAVDRCRAEDPPLRAVKAGHLAACWRAPLEESAGA</sequence>
<evidence type="ECO:0000256" key="2">
    <source>
        <dbReference type="ARBA" id="ARBA00005417"/>
    </source>
</evidence>
<dbReference type="CDD" id="cd03257">
    <property type="entry name" value="ABC_NikE_OppD_transporters"/>
    <property type="match status" value="1"/>
</dbReference>
<dbReference type="GO" id="GO:0016887">
    <property type="term" value="F:ATP hydrolysis activity"/>
    <property type="evidence" value="ECO:0007669"/>
    <property type="project" value="InterPro"/>
</dbReference>
<evidence type="ECO:0000256" key="6">
    <source>
        <dbReference type="ARBA" id="ARBA00022840"/>
    </source>
</evidence>
<protein>
    <submittedName>
        <fullName evidence="9">ABC transporter ATP-binding protein</fullName>
    </submittedName>
</protein>
<dbReference type="InterPro" id="IPR013563">
    <property type="entry name" value="Oligopep_ABC_C"/>
</dbReference>
<dbReference type="PANTHER" id="PTHR43297:SF2">
    <property type="entry name" value="DIPEPTIDE TRANSPORT ATP-BINDING PROTEIN DPPD"/>
    <property type="match status" value="1"/>
</dbReference>
<keyword evidence="6 9" id="KW-0067">ATP-binding</keyword>
<evidence type="ECO:0000313" key="9">
    <source>
        <dbReference type="EMBL" id="XBO41142.1"/>
    </source>
</evidence>
<dbReference type="GO" id="GO:0015833">
    <property type="term" value="P:peptide transport"/>
    <property type="evidence" value="ECO:0007669"/>
    <property type="project" value="InterPro"/>
</dbReference>
<dbReference type="InterPro" id="IPR003593">
    <property type="entry name" value="AAA+_ATPase"/>
</dbReference>
<dbReference type="NCBIfam" id="TIGR01727">
    <property type="entry name" value="oligo_HPY"/>
    <property type="match status" value="1"/>
</dbReference>
<dbReference type="Pfam" id="PF00005">
    <property type="entry name" value="ABC_tran"/>
    <property type="match status" value="1"/>
</dbReference>
<evidence type="ECO:0000256" key="3">
    <source>
        <dbReference type="ARBA" id="ARBA00022448"/>
    </source>
</evidence>
<organism evidence="9">
    <name type="scientific">Alsobacter sp. KACC 23698</name>
    <dbReference type="NCBI Taxonomy" id="3149229"/>
    <lineage>
        <taxon>Bacteria</taxon>
        <taxon>Pseudomonadati</taxon>
        <taxon>Pseudomonadota</taxon>
        <taxon>Alphaproteobacteria</taxon>
        <taxon>Hyphomicrobiales</taxon>
        <taxon>Alsobacteraceae</taxon>
        <taxon>Alsobacter</taxon>
    </lineage>
</organism>
<keyword evidence="3" id="KW-0813">Transport</keyword>
<comment type="subcellular location">
    <subcellularLocation>
        <location evidence="1">Cell inner membrane</location>
        <topology evidence="1">Peripheral membrane protein</topology>
    </subcellularLocation>
</comment>
<dbReference type="InterPro" id="IPR050388">
    <property type="entry name" value="ABC_Ni/Peptide_Import"/>
</dbReference>
<dbReference type="InterPro" id="IPR003439">
    <property type="entry name" value="ABC_transporter-like_ATP-bd"/>
</dbReference>
<evidence type="ECO:0000256" key="4">
    <source>
        <dbReference type="ARBA" id="ARBA00022475"/>
    </source>
</evidence>
<gene>
    <name evidence="9" type="ORF">ABEG18_10385</name>
</gene>
<evidence type="ECO:0000256" key="7">
    <source>
        <dbReference type="ARBA" id="ARBA00023136"/>
    </source>
</evidence>
<dbReference type="Gene3D" id="3.40.50.300">
    <property type="entry name" value="P-loop containing nucleotide triphosphate hydrolases"/>
    <property type="match status" value="1"/>
</dbReference>
<evidence type="ECO:0000259" key="8">
    <source>
        <dbReference type="PROSITE" id="PS50893"/>
    </source>
</evidence>
<dbReference type="RefSeq" id="WP_406857993.1">
    <property type="nucleotide sequence ID" value="NZ_CP157484.1"/>
</dbReference>
<dbReference type="PROSITE" id="PS00211">
    <property type="entry name" value="ABC_TRANSPORTER_1"/>
    <property type="match status" value="1"/>
</dbReference>
<dbReference type="AlphaFoldDB" id="A0AAU7JLP8"/>
<name>A0AAU7JLP8_9HYPH</name>
<evidence type="ECO:0000256" key="1">
    <source>
        <dbReference type="ARBA" id="ARBA00004417"/>
    </source>
</evidence>
<reference evidence="9" key="1">
    <citation type="submission" date="2024-05" db="EMBL/GenBank/DDBJ databases">
        <authorList>
            <person name="Kim S."/>
            <person name="Heo J."/>
            <person name="Choi H."/>
            <person name="Choi Y."/>
            <person name="Kwon S.-W."/>
            <person name="Kim Y."/>
        </authorList>
    </citation>
    <scope>NUCLEOTIDE SEQUENCE</scope>
    <source>
        <strain evidence="9">KACC 23698</strain>
    </source>
</reference>
<dbReference type="GO" id="GO:0005886">
    <property type="term" value="C:plasma membrane"/>
    <property type="evidence" value="ECO:0007669"/>
    <property type="project" value="UniProtKB-SubCell"/>
</dbReference>
<dbReference type="GO" id="GO:0055085">
    <property type="term" value="P:transmembrane transport"/>
    <property type="evidence" value="ECO:0007669"/>
    <property type="project" value="UniProtKB-ARBA"/>
</dbReference>
<keyword evidence="7" id="KW-0472">Membrane</keyword>
<dbReference type="InterPro" id="IPR027417">
    <property type="entry name" value="P-loop_NTPase"/>
</dbReference>
<keyword evidence="5" id="KW-0547">Nucleotide-binding</keyword>
<dbReference type="SUPFAM" id="SSF52540">
    <property type="entry name" value="P-loop containing nucleoside triphosphate hydrolases"/>
    <property type="match status" value="1"/>
</dbReference>
<dbReference type="GO" id="GO:0005524">
    <property type="term" value="F:ATP binding"/>
    <property type="evidence" value="ECO:0007669"/>
    <property type="project" value="UniProtKB-KW"/>
</dbReference>
<keyword evidence="4" id="KW-1003">Cell membrane</keyword>
<proteinExistence type="inferred from homology"/>
<dbReference type="Pfam" id="PF08352">
    <property type="entry name" value="oligo_HPY"/>
    <property type="match status" value="1"/>
</dbReference>
<evidence type="ECO:0000256" key="5">
    <source>
        <dbReference type="ARBA" id="ARBA00022741"/>
    </source>
</evidence>
<dbReference type="SMART" id="SM00382">
    <property type="entry name" value="AAA"/>
    <property type="match status" value="1"/>
</dbReference>
<accession>A0AAU7JLP8</accession>
<dbReference type="InterPro" id="IPR017871">
    <property type="entry name" value="ABC_transporter-like_CS"/>
</dbReference>
<feature type="domain" description="ABC transporter" evidence="8">
    <location>
        <begin position="22"/>
        <end position="269"/>
    </location>
</feature>
<dbReference type="FunFam" id="3.40.50.300:FF:000016">
    <property type="entry name" value="Oligopeptide ABC transporter ATP-binding component"/>
    <property type="match status" value="1"/>
</dbReference>
<dbReference type="PANTHER" id="PTHR43297">
    <property type="entry name" value="OLIGOPEPTIDE TRANSPORT ATP-BINDING PROTEIN APPD"/>
    <property type="match status" value="1"/>
</dbReference>
<dbReference type="PROSITE" id="PS50893">
    <property type="entry name" value="ABC_TRANSPORTER_2"/>
    <property type="match status" value="1"/>
</dbReference>